<organism evidence="1 2">
    <name type="scientific">Acanthoscelides obtectus</name>
    <name type="common">Bean weevil</name>
    <name type="synonym">Bruchus obtectus</name>
    <dbReference type="NCBI Taxonomy" id="200917"/>
    <lineage>
        <taxon>Eukaryota</taxon>
        <taxon>Metazoa</taxon>
        <taxon>Ecdysozoa</taxon>
        <taxon>Arthropoda</taxon>
        <taxon>Hexapoda</taxon>
        <taxon>Insecta</taxon>
        <taxon>Pterygota</taxon>
        <taxon>Neoptera</taxon>
        <taxon>Endopterygota</taxon>
        <taxon>Coleoptera</taxon>
        <taxon>Polyphaga</taxon>
        <taxon>Cucujiformia</taxon>
        <taxon>Chrysomeloidea</taxon>
        <taxon>Chrysomelidae</taxon>
        <taxon>Bruchinae</taxon>
        <taxon>Bruchini</taxon>
        <taxon>Acanthoscelides</taxon>
    </lineage>
</organism>
<evidence type="ECO:0000313" key="2">
    <source>
        <dbReference type="Proteomes" id="UP001152888"/>
    </source>
</evidence>
<evidence type="ECO:0000313" key="1">
    <source>
        <dbReference type="EMBL" id="CAH1971992.1"/>
    </source>
</evidence>
<accession>A0A9P0KE93</accession>
<name>A0A9P0KE93_ACAOB</name>
<sequence length="63" mass="7339">MKRKAVALRHDITSQIYGFVYVHLTRLFTGVRVLLLKFLRQNELCHSSITVKQMITAVYADLM</sequence>
<dbReference type="OrthoDB" id="10340370at2759"/>
<protein>
    <submittedName>
        <fullName evidence="1">Uncharacterized protein</fullName>
    </submittedName>
</protein>
<dbReference type="Proteomes" id="UP001152888">
    <property type="component" value="Unassembled WGS sequence"/>
</dbReference>
<reference evidence="1" key="1">
    <citation type="submission" date="2022-03" db="EMBL/GenBank/DDBJ databases">
        <authorList>
            <person name="Sayadi A."/>
        </authorList>
    </citation>
    <scope>NUCLEOTIDE SEQUENCE</scope>
</reference>
<comment type="caution">
    <text evidence="1">The sequence shown here is derived from an EMBL/GenBank/DDBJ whole genome shotgun (WGS) entry which is preliminary data.</text>
</comment>
<keyword evidence="2" id="KW-1185">Reference proteome</keyword>
<dbReference type="AlphaFoldDB" id="A0A9P0KE93"/>
<gene>
    <name evidence="1" type="ORF">ACAOBT_LOCUS9741</name>
</gene>
<dbReference type="EMBL" id="CAKOFQ010006793">
    <property type="protein sequence ID" value="CAH1971992.1"/>
    <property type="molecule type" value="Genomic_DNA"/>
</dbReference>
<proteinExistence type="predicted"/>